<feature type="transmembrane region" description="Helical" evidence="1">
    <location>
        <begin position="7"/>
        <end position="25"/>
    </location>
</feature>
<evidence type="ECO:0000313" key="3">
    <source>
        <dbReference type="EMBL" id="MCQ9209796.1"/>
    </source>
</evidence>
<keyword evidence="1" id="KW-0472">Membrane</keyword>
<evidence type="ECO:0000313" key="4">
    <source>
        <dbReference type="Proteomes" id="UP001059480"/>
    </source>
</evidence>
<dbReference type="NCBIfam" id="NF037970">
    <property type="entry name" value="vanZ_1"/>
    <property type="match status" value="1"/>
</dbReference>
<sequence>MSKKTKSTLSIIVALAIMGFIFYSSSMSYQDQSLVSKIQKWLPGQPFSEFLSQINFKYAGTTISVPSLGYAQFIEFFIRKATHFIVYFIIGFNWARGLAGHMKQKPLAYLLAILITVLYAGADEFHQGITPGRTPLIQDVLLDSAGGLLGIAIGYFKRF</sequence>
<keyword evidence="1" id="KW-0812">Transmembrane</keyword>
<name>A0ABT1WMT4_9LACT</name>
<protein>
    <submittedName>
        <fullName evidence="3">VanZ family protein</fullName>
    </submittedName>
</protein>
<feature type="transmembrane region" description="Helical" evidence="1">
    <location>
        <begin position="107"/>
        <end position="122"/>
    </location>
</feature>
<comment type="caution">
    <text evidence="3">The sequence shown here is derived from an EMBL/GenBank/DDBJ whole genome shotgun (WGS) entry which is preliminary data.</text>
</comment>
<feature type="transmembrane region" description="Helical" evidence="1">
    <location>
        <begin position="76"/>
        <end position="95"/>
    </location>
</feature>
<accession>A0ABT1WMT4</accession>
<reference evidence="3" key="1">
    <citation type="submission" date="2022-07" db="EMBL/GenBank/DDBJ databases">
        <authorList>
            <person name="Jung M.-Y."/>
            <person name="Lee M."/>
        </authorList>
    </citation>
    <scope>NUCLEOTIDE SEQUENCE</scope>
    <source>
        <strain evidence="3">S8</strain>
    </source>
</reference>
<organism evidence="3 4">
    <name type="scientific">Granulicatella seriolae</name>
    <dbReference type="NCBI Taxonomy" id="2967226"/>
    <lineage>
        <taxon>Bacteria</taxon>
        <taxon>Bacillati</taxon>
        <taxon>Bacillota</taxon>
        <taxon>Bacilli</taxon>
        <taxon>Lactobacillales</taxon>
        <taxon>Carnobacteriaceae</taxon>
        <taxon>Granulicatella</taxon>
    </lineage>
</organism>
<gene>
    <name evidence="3" type="ORF">NPA36_04455</name>
</gene>
<feature type="transmembrane region" description="Helical" evidence="1">
    <location>
        <begin position="134"/>
        <end position="156"/>
    </location>
</feature>
<keyword evidence="4" id="KW-1185">Reference proteome</keyword>
<evidence type="ECO:0000256" key="1">
    <source>
        <dbReference type="SAM" id="Phobius"/>
    </source>
</evidence>
<evidence type="ECO:0000259" key="2">
    <source>
        <dbReference type="Pfam" id="PF04892"/>
    </source>
</evidence>
<feature type="domain" description="VanZ-like" evidence="2">
    <location>
        <begin position="11"/>
        <end position="155"/>
    </location>
</feature>
<reference evidence="3" key="3">
    <citation type="journal article" date="2023" name="Microbiol. Resour. Announc.">
        <title>Draft Genome Sequence of Granulicatella sp. Strain S8, Isolated from a Marine Fish, Seriola quinqueradiata.</title>
        <authorList>
            <person name="Lee M."/>
            <person name="Farooq A."/>
            <person name="Jeong J.B."/>
            <person name="Jung M.Y."/>
        </authorList>
    </citation>
    <scope>NUCLEOTIDE SEQUENCE</scope>
    <source>
        <strain evidence="3">S8</strain>
    </source>
</reference>
<dbReference type="EMBL" id="JANHNZ010000003">
    <property type="protein sequence ID" value="MCQ9209796.1"/>
    <property type="molecule type" value="Genomic_DNA"/>
</dbReference>
<proteinExistence type="predicted"/>
<dbReference type="RefSeq" id="WP_256944905.1">
    <property type="nucleotide sequence ID" value="NZ_JANHNZ010000003.1"/>
</dbReference>
<dbReference type="Proteomes" id="UP001059480">
    <property type="component" value="Unassembled WGS sequence"/>
</dbReference>
<dbReference type="InterPro" id="IPR016747">
    <property type="entry name" value="Phosphotransbutyrylase"/>
</dbReference>
<dbReference type="InterPro" id="IPR006976">
    <property type="entry name" value="VanZ-like"/>
</dbReference>
<reference evidence="3" key="2">
    <citation type="journal article" date="2023" name="Curr. Microbiol.">
        <title>Granulicatella seriolae sp. nov., a Novel Facultative Anaerobe Isolated from Yellowtail Marine Fish.</title>
        <authorList>
            <person name="Lee M."/>
            <person name="Choi Y.J."/>
            <person name="Farooq A."/>
            <person name="Jeong J.B."/>
            <person name="Jung M.Y."/>
        </authorList>
    </citation>
    <scope>NUCLEOTIDE SEQUENCE</scope>
    <source>
        <strain evidence="3">S8</strain>
    </source>
</reference>
<keyword evidence="1" id="KW-1133">Transmembrane helix</keyword>
<dbReference type="PIRSF" id="PIRSF019083">
    <property type="entry name" value="UCP019083_VanZ"/>
    <property type="match status" value="1"/>
</dbReference>
<dbReference type="Pfam" id="PF04892">
    <property type="entry name" value="VanZ"/>
    <property type="match status" value="1"/>
</dbReference>